<dbReference type="InterPro" id="IPR027417">
    <property type="entry name" value="P-loop_NTPase"/>
</dbReference>
<evidence type="ECO:0000313" key="5">
    <source>
        <dbReference type="EMBL" id="PEG31733.1"/>
    </source>
</evidence>
<dbReference type="CDD" id="cd03221">
    <property type="entry name" value="ABCF_EF-3"/>
    <property type="match status" value="2"/>
</dbReference>
<gene>
    <name evidence="6" type="primary">yheS</name>
    <name evidence="4" type="ORF">CNEO_42551</name>
    <name evidence="6" type="ORF">CNEONATNEC25_02710</name>
    <name evidence="5" type="ORF">CQ394_08570</name>
</gene>
<evidence type="ECO:0000313" key="7">
    <source>
        <dbReference type="Proteomes" id="UP000220840"/>
    </source>
</evidence>
<dbReference type="GO" id="GO:0005524">
    <property type="term" value="F:ATP binding"/>
    <property type="evidence" value="ECO:0007669"/>
    <property type="project" value="UniProtKB-KW"/>
</dbReference>
<dbReference type="NCBIfam" id="NF000355">
    <property type="entry name" value="ribo_prot_ABC_F"/>
    <property type="match status" value="1"/>
</dbReference>
<dbReference type="InterPro" id="IPR003439">
    <property type="entry name" value="ABC_transporter-like_ATP-bd"/>
</dbReference>
<dbReference type="STRING" id="137838.GCA_001458595_03184"/>
<protein>
    <submittedName>
        <fullName evidence="5 6">ABC transporter ATP-binding protein</fullName>
    </submittedName>
    <submittedName>
        <fullName evidence="4">ABC transporter, ATPase component</fullName>
    </submittedName>
</protein>
<dbReference type="Pfam" id="PF00005">
    <property type="entry name" value="ABC_tran"/>
    <property type="match status" value="2"/>
</dbReference>
<proteinExistence type="predicted"/>
<dbReference type="PROSITE" id="PS00211">
    <property type="entry name" value="ABC_TRANSPORTER_1"/>
    <property type="match status" value="1"/>
</dbReference>
<reference evidence="6 8" key="2">
    <citation type="submission" date="2018-06" db="EMBL/GenBank/DDBJ databases">
        <authorList>
            <consortium name="IHU Genomes"/>
        </authorList>
    </citation>
    <scope>NUCLEOTIDE SEQUENCE [LARGE SCALE GENOMIC DNA]</scope>
    <source>
        <strain evidence="6 8">NEC25</strain>
    </source>
</reference>
<reference evidence="4" key="3">
    <citation type="submission" date="2021-10" db="EMBL/GenBank/DDBJ databases">
        <authorList>
            <person name="Mesa V."/>
        </authorList>
    </citation>
    <scope>NUCLEOTIDE SEQUENCE</scope>
    <source>
        <strain evidence="4">CC3_PB</strain>
    </source>
</reference>
<evidence type="ECO:0000313" key="6">
    <source>
        <dbReference type="EMBL" id="VCT85109.1"/>
    </source>
</evidence>
<dbReference type="OrthoDB" id="9801441at2"/>
<dbReference type="PANTHER" id="PTHR42855:SF2">
    <property type="entry name" value="DRUG RESISTANCE ABC TRANSPORTER,ATP-BINDING PROTEIN"/>
    <property type="match status" value="1"/>
</dbReference>
<dbReference type="Gene3D" id="3.40.50.300">
    <property type="entry name" value="P-loop containing nucleotide triphosphate hydrolases"/>
    <property type="match status" value="3"/>
</dbReference>
<reference evidence="5 7" key="1">
    <citation type="submission" date="2017-10" db="EMBL/GenBank/DDBJ databases">
        <title>Effective Description of Clostridium neonatale sp. nov. linked to necrotizing enterocolitis in neonates and a clarification of species assignable to the genus Clostridium (Prazmowski 1880) emend. Lawson and Rainey 2016.</title>
        <authorList>
            <person name="Bernard K."/>
            <person name="Burdz T."/>
            <person name="Wiebe D."/>
            <person name="Balcewich B."/>
            <person name="Alfa M."/>
            <person name="Bernier A.-M."/>
        </authorList>
    </citation>
    <scope>NUCLEOTIDE SEQUENCE [LARGE SCALE GENOMIC DNA]</scope>
    <source>
        <strain evidence="5 7">LCDC99A005</strain>
    </source>
</reference>
<dbReference type="SUPFAM" id="SSF52540">
    <property type="entry name" value="P-loop containing nucleoside triphosphate hydrolases"/>
    <property type="match status" value="2"/>
</dbReference>
<keyword evidence="7" id="KW-1185">Reference proteome</keyword>
<keyword evidence="2 5" id="KW-0067">ATP-binding</keyword>
<dbReference type="Proteomes" id="UP000431451">
    <property type="component" value="Unassembled WGS sequence"/>
</dbReference>
<dbReference type="AlphaFoldDB" id="A0A2A7MJQ8"/>
<accession>A0A2A7MJQ8</accession>
<feature type="domain" description="ABC transporter" evidence="3">
    <location>
        <begin position="5"/>
        <end position="182"/>
    </location>
</feature>
<sequence>MTVLMESKNLSKEYGENVIFNKIDFKIKLGETIGIVGSNGTGKTTLANIICGKIEPTSGEIIWYKNNVKIGYMKQATEYEDLESTLSGGEKTKKLLNDVIHRDYNFLVLDEPTNHLDYLGVAYLVKEIKKFNGTIIIISHDRYFLDQCVTRIIEIENQKITEYNGNYTYYRKKKQEDYENAVHLYVEQEKIKNRINMQIEELEGWSDKAHRESRKKAIETGNKFGGKEYNRVKAKKMDNQIKSRIKRLEKMKVEGLEKPKEEEKVLFQIKESKKIGAVVVEAKDISKSFDKKILFEKSSFYIKHGEKIGIYGPNGCGKTTFIKALLGKMDVDGDLYISPTRKIGYISQDVIGLNEECSIIELFNFENRQELGQLRTKLNLIGFNAEMLDRKVKYLSLGERMKLKIILMIQEQCEVLILDEPTNHIDLHVREQLEETLRSYNGTIILVTHDRYMLEKICDKLLVFNNKKIIRYEYGIHEYLNNIEKNKKKDKDKKSKNKLEEKILLENKITYILSCLSSCTIGSEEYKRLDEEYNSLITLRKSIKD</sequence>
<name>A0A2A7MJQ8_9CLOT</name>
<evidence type="ECO:0000313" key="8">
    <source>
        <dbReference type="Proteomes" id="UP000431451"/>
    </source>
</evidence>
<dbReference type="Proteomes" id="UP000220840">
    <property type="component" value="Unassembled WGS sequence"/>
</dbReference>
<dbReference type="Pfam" id="PF12848">
    <property type="entry name" value="ABC_tran_Xtn"/>
    <property type="match status" value="1"/>
</dbReference>
<dbReference type="InterPro" id="IPR051309">
    <property type="entry name" value="ABCF_ATPase"/>
</dbReference>
<evidence type="ECO:0000259" key="3">
    <source>
        <dbReference type="PROSITE" id="PS50893"/>
    </source>
</evidence>
<dbReference type="EMBL" id="UWJD01000002">
    <property type="protein sequence ID" value="VCT85109.1"/>
    <property type="molecule type" value="Genomic_DNA"/>
</dbReference>
<feature type="domain" description="ABC transporter" evidence="3">
    <location>
        <begin position="280"/>
        <end position="491"/>
    </location>
</feature>
<dbReference type="Proteomes" id="UP000789738">
    <property type="component" value="Unassembled WGS sequence"/>
</dbReference>
<keyword evidence="1" id="KW-0547">Nucleotide-binding</keyword>
<dbReference type="EMBL" id="PDCJ01000001">
    <property type="protein sequence ID" value="PEG31733.1"/>
    <property type="molecule type" value="Genomic_DNA"/>
</dbReference>
<dbReference type="InterPro" id="IPR003593">
    <property type="entry name" value="AAA+_ATPase"/>
</dbReference>
<dbReference type="RefSeq" id="WP_058295884.1">
    <property type="nucleotide sequence ID" value="NZ_CAKJVE010000004.1"/>
</dbReference>
<dbReference type="InterPro" id="IPR032781">
    <property type="entry name" value="ABC_tran_Xtn"/>
</dbReference>
<evidence type="ECO:0000256" key="1">
    <source>
        <dbReference type="ARBA" id="ARBA00022741"/>
    </source>
</evidence>
<organism evidence="5 7">
    <name type="scientific">Clostridium neonatale</name>
    <dbReference type="NCBI Taxonomy" id="137838"/>
    <lineage>
        <taxon>Bacteria</taxon>
        <taxon>Bacillati</taxon>
        <taxon>Bacillota</taxon>
        <taxon>Clostridia</taxon>
        <taxon>Eubacteriales</taxon>
        <taxon>Clostridiaceae</taxon>
        <taxon>Clostridium</taxon>
    </lineage>
</organism>
<dbReference type="PANTHER" id="PTHR42855">
    <property type="entry name" value="ABC TRANSPORTER ATP-BINDING SUBUNIT"/>
    <property type="match status" value="1"/>
</dbReference>
<dbReference type="SMART" id="SM00382">
    <property type="entry name" value="AAA"/>
    <property type="match status" value="2"/>
</dbReference>
<evidence type="ECO:0000256" key="2">
    <source>
        <dbReference type="ARBA" id="ARBA00022840"/>
    </source>
</evidence>
<dbReference type="PROSITE" id="PS50893">
    <property type="entry name" value="ABC_TRANSPORTER_2"/>
    <property type="match status" value="2"/>
</dbReference>
<evidence type="ECO:0000313" key="4">
    <source>
        <dbReference type="EMBL" id="CAG9706629.1"/>
    </source>
</evidence>
<dbReference type="InterPro" id="IPR017871">
    <property type="entry name" value="ABC_transporter-like_CS"/>
</dbReference>
<dbReference type="EMBL" id="CAKJVE010000004">
    <property type="protein sequence ID" value="CAG9706629.1"/>
    <property type="molecule type" value="Genomic_DNA"/>
</dbReference>
<dbReference type="GO" id="GO:0016887">
    <property type="term" value="F:ATP hydrolysis activity"/>
    <property type="evidence" value="ECO:0007669"/>
    <property type="project" value="InterPro"/>
</dbReference>